<evidence type="ECO:0000259" key="8">
    <source>
        <dbReference type="PROSITE" id="PS51085"/>
    </source>
</evidence>
<organism evidence="9 10">
    <name type="scientific">Brevibacillus panacihumi</name>
    <dbReference type="NCBI Taxonomy" id="497735"/>
    <lineage>
        <taxon>Bacteria</taxon>
        <taxon>Bacillati</taxon>
        <taxon>Bacillota</taxon>
        <taxon>Bacilli</taxon>
        <taxon>Bacillales</taxon>
        <taxon>Paenibacillaceae</taxon>
        <taxon>Brevibacillus</taxon>
    </lineage>
</organism>
<dbReference type="Proteomes" id="UP000281915">
    <property type="component" value="Unassembled WGS sequence"/>
</dbReference>
<dbReference type="PANTHER" id="PTHR44379:SF5">
    <property type="entry name" value="OXIDOREDUCTASE WITH IRON-SULFUR SUBUNIT"/>
    <property type="match status" value="1"/>
</dbReference>
<dbReference type="Gene3D" id="1.10.150.120">
    <property type="entry name" value="[2Fe-2S]-binding domain"/>
    <property type="match status" value="1"/>
</dbReference>
<evidence type="ECO:0000256" key="4">
    <source>
        <dbReference type="ARBA" id="ARBA00023004"/>
    </source>
</evidence>
<dbReference type="Pfam" id="PF00111">
    <property type="entry name" value="Fer2"/>
    <property type="match status" value="1"/>
</dbReference>
<keyword evidence="2" id="KW-0479">Metal-binding</keyword>
<keyword evidence="1" id="KW-0001">2Fe-2S</keyword>
<dbReference type="SUPFAM" id="SSF54292">
    <property type="entry name" value="2Fe-2S ferredoxin-like"/>
    <property type="match status" value="1"/>
</dbReference>
<evidence type="ECO:0000256" key="2">
    <source>
        <dbReference type="ARBA" id="ARBA00022723"/>
    </source>
</evidence>
<evidence type="ECO:0000313" key="10">
    <source>
        <dbReference type="Proteomes" id="UP000281915"/>
    </source>
</evidence>
<feature type="compositionally biased region" description="Basic and acidic residues" evidence="7">
    <location>
        <begin position="160"/>
        <end position="169"/>
    </location>
</feature>
<dbReference type="GO" id="GO:0051537">
    <property type="term" value="F:2 iron, 2 sulfur cluster binding"/>
    <property type="evidence" value="ECO:0007669"/>
    <property type="project" value="UniProtKB-KW"/>
</dbReference>
<comment type="pathway">
    <text evidence="6">Alkaloid degradation; nicotine degradation.</text>
</comment>
<dbReference type="FunFam" id="3.10.20.30:FF:000020">
    <property type="entry name" value="Xanthine dehydrogenase iron-sulfur subunit"/>
    <property type="match status" value="1"/>
</dbReference>
<dbReference type="SUPFAM" id="SSF47741">
    <property type="entry name" value="CO dehydrogenase ISP C-domain like"/>
    <property type="match status" value="1"/>
</dbReference>
<evidence type="ECO:0000256" key="6">
    <source>
        <dbReference type="ARBA" id="ARBA00060707"/>
    </source>
</evidence>
<sequence>MQVKREERYSLRLQVNGKRYEEQVEPRKLLSDFLREDCGLTGTHVGCEHGVCGACTVLVDGRAVRSCLILAIQAEGADITTVEGLAQGGKPHPLQEAFSECHALQCGFCTPGILMSSVEFLQTHADPGKEEIADMLSGHLCRCTGYKGIVEAVQQVADRRKEGEKHESGDPVSICSRTAPTV</sequence>
<dbReference type="InterPro" id="IPR036884">
    <property type="entry name" value="2Fe-2S-bd_dom_sf"/>
</dbReference>
<keyword evidence="4" id="KW-0408">Iron</keyword>
<dbReference type="PROSITE" id="PS00197">
    <property type="entry name" value="2FE2S_FER_1"/>
    <property type="match status" value="1"/>
</dbReference>
<feature type="region of interest" description="Disordered" evidence="7">
    <location>
        <begin position="160"/>
        <end position="182"/>
    </location>
</feature>
<dbReference type="InterPro" id="IPR001041">
    <property type="entry name" value="2Fe-2S_ferredoxin-type"/>
</dbReference>
<evidence type="ECO:0000256" key="3">
    <source>
        <dbReference type="ARBA" id="ARBA00023002"/>
    </source>
</evidence>
<name>A0A3M8CPM1_9BACL</name>
<dbReference type="Pfam" id="PF01799">
    <property type="entry name" value="Fer2_2"/>
    <property type="match status" value="1"/>
</dbReference>
<keyword evidence="3" id="KW-0560">Oxidoreductase</keyword>
<dbReference type="RefSeq" id="WP_122913876.1">
    <property type="nucleotide sequence ID" value="NZ_RHHT01000029.1"/>
</dbReference>
<reference evidence="9 10" key="1">
    <citation type="submission" date="2018-10" db="EMBL/GenBank/DDBJ databases">
        <title>Phylogenomics of Brevibacillus.</title>
        <authorList>
            <person name="Dunlap C."/>
        </authorList>
    </citation>
    <scope>NUCLEOTIDE SEQUENCE [LARGE SCALE GENOMIC DNA]</scope>
    <source>
        <strain evidence="9 10">JCM 15085</strain>
    </source>
</reference>
<dbReference type="PANTHER" id="PTHR44379">
    <property type="entry name" value="OXIDOREDUCTASE WITH IRON-SULFUR SUBUNIT"/>
    <property type="match status" value="1"/>
</dbReference>
<evidence type="ECO:0000256" key="1">
    <source>
        <dbReference type="ARBA" id="ARBA00022714"/>
    </source>
</evidence>
<evidence type="ECO:0000256" key="7">
    <source>
        <dbReference type="SAM" id="MobiDB-lite"/>
    </source>
</evidence>
<keyword evidence="5" id="KW-0411">Iron-sulfur</keyword>
<dbReference type="InterPro" id="IPR012675">
    <property type="entry name" value="Beta-grasp_dom_sf"/>
</dbReference>
<dbReference type="FunFam" id="1.10.150.120:FF:000003">
    <property type="entry name" value="Carbon monoxide dehydrogenase, small subunit"/>
    <property type="match status" value="1"/>
</dbReference>
<dbReference type="InterPro" id="IPR051452">
    <property type="entry name" value="Diverse_Oxidoreductases"/>
</dbReference>
<dbReference type="InterPro" id="IPR006058">
    <property type="entry name" value="2Fe2S_fd_BS"/>
</dbReference>
<accession>A0A3M8CPM1</accession>
<feature type="domain" description="2Fe-2S ferredoxin-type" evidence="8">
    <location>
        <begin position="9"/>
        <end position="85"/>
    </location>
</feature>
<evidence type="ECO:0000256" key="5">
    <source>
        <dbReference type="ARBA" id="ARBA00023014"/>
    </source>
</evidence>
<dbReference type="GO" id="GO:0046872">
    <property type="term" value="F:metal ion binding"/>
    <property type="evidence" value="ECO:0007669"/>
    <property type="project" value="UniProtKB-KW"/>
</dbReference>
<dbReference type="AlphaFoldDB" id="A0A3M8CPM1"/>
<dbReference type="PROSITE" id="PS51085">
    <property type="entry name" value="2FE2S_FER_2"/>
    <property type="match status" value="1"/>
</dbReference>
<dbReference type="InterPro" id="IPR036010">
    <property type="entry name" value="2Fe-2S_ferredoxin-like_sf"/>
</dbReference>
<dbReference type="CDD" id="cd00207">
    <property type="entry name" value="fer2"/>
    <property type="match status" value="1"/>
</dbReference>
<gene>
    <name evidence="9" type="ORF">EDM58_14050</name>
</gene>
<dbReference type="GO" id="GO:0016491">
    <property type="term" value="F:oxidoreductase activity"/>
    <property type="evidence" value="ECO:0007669"/>
    <property type="project" value="UniProtKB-KW"/>
</dbReference>
<proteinExistence type="predicted"/>
<comment type="caution">
    <text evidence="9">The sequence shown here is derived from an EMBL/GenBank/DDBJ whole genome shotgun (WGS) entry which is preliminary data.</text>
</comment>
<evidence type="ECO:0000313" key="9">
    <source>
        <dbReference type="EMBL" id="RNB77604.1"/>
    </source>
</evidence>
<protein>
    <submittedName>
        <fullName evidence="9">(2Fe-2S)-binding protein</fullName>
    </submittedName>
</protein>
<dbReference type="InterPro" id="IPR002888">
    <property type="entry name" value="2Fe-2S-bd"/>
</dbReference>
<dbReference type="EMBL" id="RHHT01000029">
    <property type="protein sequence ID" value="RNB77604.1"/>
    <property type="molecule type" value="Genomic_DNA"/>
</dbReference>
<dbReference type="Gene3D" id="3.10.20.30">
    <property type="match status" value="1"/>
</dbReference>